<evidence type="ECO:0000313" key="5">
    <source>
        <dbReference type="EMBL" id="CAB4575402.1"/>
    </source>
</evidence>
<dbReference type="PANTHER" id="PTHR43053:SF3">
    <property type="entry name" value="ALPHA-GALACTOSIDASE C-RELATED"/>
    <property type="match status" value="1"/>
</dbReference>
<dbReference type="GO" id="GO:0016052">
    <property type="term" value="P:carbohydrate catabolic process"/>
    <property type="evidence" value="ECO:0007669"/>
    <property type="project" value="InterPro"/>
</dbReference>
<dbReference type="EMBL" id="CAEZVV010000125">
    <property type="protein sequence ID" value="CAB4654652.1"/>
    <property type="molecule type" value="Genomic_DNA"/>
</dbReference>
<accession>A0A6J6CWB5</accession>
<evidence type="ECO:0000256" key="2">
    <source>
        <dbReference type="ARBA" id="ARBA00023295"/>
    </source>
</evidence>
<evidence type="ECO:0000256" key="1">
    <source>
        <dbReference type="ARBA" id="ARBA00022801"/>
    </source>
</evidence>
<dbReference type="EMBL" id="CAEZTG010000152">
    <property type="protein sequence ID" value="CAB4575402.1"/>
    <property type="molecule type" value="Genomic_DNA"/>
</dbReference>
<dbReference type="GO" id="GO:0004557">
    <property type="term" value="F:alpha-galactosidase activity"/>
    <property type="evidence" value="ECO:0007669"/>
    <property type="project" value="InterPro"/>
</dbReference>
<dbReference type="InterPro" id="IPR013785">
    <property type="entry name" value="Aldolase_TIM"/>
</dbReference>
<sequence length="593" mass="64252">MRLSIDRIEMPGFGLIPLSRRPTPGDGTDGFAFGVTSGGEWGGDQLPAGAESDRWSWWIARDDSPLLPVRSVSLVFRVVDVVGPLRMLRHGYQSWSPSDVAVFGRDRDRSLAPGSIEMIRAINQADQRIVEVDDELRSEWLTVLVDDSDNPILVGFANGKNHDGTMRLRTGPTGTELWCEAFLGDVIFTEGERRELHDVLIVSGGSVDALLSTWASTVGSLGGARVGAGHQVGWCSWYHYFHDVAEKDINSNLQHADEWPFDVFQVDDGFQSAIGDWLTTNAKFPSGLESMAAKISGRGRRPGLWLAPFLVAPDSAVAAEHPEWLARGFDGEPLLNMFNAPWGGGMGGLMFGLDTTVPEVQEHLRELASTVVAMGYTYLKLDFTFSPSFDGEWSDRSFTPAQRVRAGLGALRAGAGSDTFLLGCGVPLSHTVGVVDANRIGADVAPSWSLRSDVSMLSGYAETQPATRHAWSATATRSFMHRRLWLNDPDCLMLRSEQTDLTPQAARTWAQAVGVSGGMVLVSDDLSLLGSSARSVLEEAIFLSRIADEAAIRGEVAMSSDLLEGPEPTRLTSPVGELRVDLSDGTSDFTPIG</sequence>
<dbReference type="PANTHER" id="PTHR43053">
    <property type="entry name" value="GLYCOSIDASE FAMILY 31"/>
    <property type="match status" value="1"/>
</dbReference>
<organism evidence="3">
    <name type="scientific">freshwater metagenome</name>
    <dbReference type="NCBI Taxonomy" id="449393"/>
    <lineage>
        <taxon>unclassified sequences</taxon>
        <taxon>metagenomes</taxon>
        <taxon>ecological metagenomes</taxon>
    </lineage>
</organism>
<keyword evidence="1" id="KW-0378">Hydrolase</keyword>
<protein>
    <submittedName>
        <fullName evidence="3">Unannotated protein</fullName>
    </submittedName>
</protein>
<gene>
    <name evidence="3" type="ORF">UFOPK1495_01113</name>
    <name evidence="5" type="ORF">UFOPK1603_01416</name>
    <name evidence="4" type="ORF">UFOPK1711_00166</name>
    <name evidence="6" type="ORF">UFOPK2143_01485</name>
</gene>
<dbReference type="Pfam" id="PF02065">
    <property type="entry name" value="Melibiase"/>
    <property type="match status" value="1"/>
</dbReference>
<dbReference type="InterPro" id="IPR002252">
    <property type="entry name" value="Glyco_hydro_36"/>
</dbReference>
<dbReference type="InterPro" id="IPR017853">
    <property type="entry name" value="GH"/>
</dbReference>
<keyword evidence="2" id="KW-0326">Glycosidase</keyword>
<evidence type="ECO:0000313" key="3">
    <source>
        <dbReference type="EMBL" id="CAB4554699.1"/>
    </source>
</evidence>
<dbReference type="CDD" id="cd14791">
    <property type="entry name" value="GH36"/>
    <property type="match status" value="1"/>
</dbReference>
<reference evidence="3" key="1">
    <citation type="submission" date="2020-05" db="EMBL/GenBank/DDBJ databases">
        <authorList>
            <person name="Chiriac C."/>
            <person name="Salcher M."/>
            <person name="Ghai R."/>
            <person name="Kavagutti S V."/>
        </authorList>
    </citation>
    <scope>NUCLEOTIDE SEQUENCE</scope>
</reference>
<dbReference type="EMBL" id="CAEZSU010000114">
    <property type="protein sequence ID" value="CAB4554699.1"/>
    <property type="molecule type" value="Genomic_DNA"/>
</dbReference>
<dbReference type="EMBL" id="CAEZTR010000005">
    <property type="protein sequence ID" value="CAB4565233.1"/>
    <property type="molecule type" value="Genomic_DNA"/>
</dbReference>
<evidence type="ECO:0000313" key="4">
    <source>
        <dbReference type="EMBL" id="CAB4565233.1"/>
    </source>
</evidence>
<proteinExistence type="predicted"/>
<dbReference type="AlphaFoldDB" id="A0A6J6CWB5"/>
<dbReference type="Gene3D" id="3.20.20.70">
    <property type="entry name" value="Aldolase class I"/>
    <property type="match status" value="1"/>
</dbReference>
<dbReference type="InterPro" id="IPR050985">
    <property type="entry name" value="Alpha-glycosidase_related"/>
</dbReference>
<name>A0A6J6CWB5_9ZZZZ</name>
<evidence type="ECO:0000313" key="6">
    <source>
        <dbReference type="EMBL" id="CAB4654652.1"/>
    </source>
</evidence>
<dbReference type="SUPFAM" id="SSF51445">
    <property type="entry name" value="(Trans)glycosidases"/>
    <property type="match status" value="1"/>
</dbReference>